<dbReference type="InterPro" id="IPR036890">
    <property type="entry name" value="HATPase_C_sf"/>
</dbReference>
<dbReference type="Pfam" id="PF02518">
    <property type="entry name" value="HATPase_c"/>
    <property type="match status" value="1"/>
</dbReference>
<dbReference type="SUPFAM" id="SSF55874">
    <property type="entry name" value="ATPase domain of HSP90 chaperone/DNA topoisomerase II/histidine kinase"/>
    <property type="match status" value="1"/>
</dbReference>
<name>A0A410QH35_9FIRM</name>
<dbReference type="InterPro" id="IPR003661">
    <property type="entry name" value="HisK_dim/P_dom"/>
</dbReference>
<keyword evidence="11 14" id="KW-1133">Transmembrane helix</keyword>
<gene>
    <name evidence="17" type="ORF">EQM13_17590</name>
</gene>
<dbReference type="InterPro" id="IPR005467">
    <property type="entry name" value="His_kinase_dom"/>
</dbReference>
<evidence type="ECO:0000256" key="4">
    <source>
        <dbReference type="ARBA" id="ARBA00022475"/>
    </source>
</evidence>
<dbReference type="CDD" id="cd00075">
    <property type="entry name" value="HATPase"/>
    <property type="match status" value="1"/>
</dbReference>
<evidence type="ECO:0000313" key="18">
    <source>
        <dbReference type="Proteomes" id="UP000287969"/>
    </source>
</evidence>
<dbReference type="EMBL" id="CP035282">
    <property type="protein sequence ID" value="QAT63245.1"/>
    <property type="molecule type" value="Genomic_DNA"/>
</dbReference>
<evidence type="ECO:0000256" key="13">
    <source>
        <dbReference type="ARBA" id="ARBA00023136"/>
    </source>
</evidence>
<keyword evidence="6" id="KW-0808">Transferase</keyword>
<evidence type="ECO:0000256" key="9">
    <source>
        <dbReference type="ARBA" id="ARBA00022777"/>
    </source>
</evidence>
<dbReference type="CDD" id="cd00082">
    <property type="entry name" value="HisKA"/>
    <property type="match status" value="1"/>
</dbReference>
<evidence type="ECO:0000256" key="5">
    <source>
        <dbReference type="ARBA" id="ARBA00022553"/>
    </source>
</evidence>
<evidence type="ECO:0000259" key="15">
    <source>
        <dbReference type="PROSITE" id="PS50109"/>
    </source>
</evidence>
<feature type="transmembrane region" description="Helical" evidence="14">
    <location>
        <begin position="14"/>
        <end position="40"/>
    </location>
</feature>
<evidence type="ECO:0000256" key="14">
    <source>
        <dbReference type="SAM" id="Phobius"/>
    </source>
</evidence>
<dbReference type="Proteomes" id="UP000287969">
    <property type="component" value="Chromosome"/>
</dbReference>
<dbReference type="PANTHER" id="PTHR45528">
    <property type="entry name" value="SENSOR HISTIDINE KINASE CPXA"/>
    <property type="match status" value="1"/>
</dbReference>
<sequence length="405" mass="46554">MNNPKSSFKNIHDIILKIISIIKFIFNAIKLAIIVLLLILKFMSNLIFKFIDKITNKLRFSIKFKLVFTYVFIFILISIITDMITLGTFNYYVNSGKMLNYSNFLFGILIFSNITGIIIVIMLSTKNSEKLISPIENLTDMAKKISIDDLDKRIDVKGSKDELKELAITFNNMLDRIQESVEKQNQFVSDASHELRTPIAVIQGYINLLDRWGKDDKAVLNESIQAIKDESENMKHLIENLLFLARSDKHTQKIHKEKFMLNEIIDEIVTETKMIDTSHIILMEKNEEFMINADKNLIKEALRIFIDNSIKYTPPKGTIKISSWVKNYTSIITIEDTGIGISRKDLPHIFDRFYRADKARNREKGGTGLGLSIAKWIIESHEGIINVTSEQDKGTKIKIELPLAV</sequence>
<dbReference type="GO" id="GO:0005886">
    <property type="term" value="C:plasma membrane"/>
    <property type="evidence" value="ECO:0007669"/>
    <property type="project" value="UniProtKB-SubCell"/>
</dbReference>
<keyword evidence="18" id="KW-1185">Reference proteome</keyword>
<dbReference type="SUPFAM" id="SSF47384">
    <property type="entry name" value="Homodimeric domain of signal transducing histidine kinase"/>
    <property type="match status" value="1"/>
</dbReference>
<evidence type="ECO:0000256" key="11">
    <source>
        <dbReference type="ARBA" id="ARBA00022989"/>
    </source>
</evidence>
<evidence type="ECO:0000256" key="6">
    <source>
        <dbReference type="ARBA" id="ARBA00022679"/>
    </source>
</evidence>
<reference evidence="18" key="1">
    <citation type="submission" date="2019-01" db="EMBL/GenBank/DDBJ databases">
        <title>Draft genomes of a novel of Sporanaerobacter strains.</title>
        <authorList>
            <person name="Ma S."/>
        </authorList>
    </citation>
    <scope>NUCLEOTIDE SEQUENCE [LARGE SCALE GENOMIC DNA]</scope>
    <source>
        <strain evidence="18">NJN-17</strain>
    </source>
</reference>
<dbReference type="InterPro" id="IPR050398">
    <property type="entry name" value="HssS/ArlS-like"/>
</dbReference>
<dbReference type="GO" id="GO:0005524">
    <property type="term" value="F:ATP binding"/>
    <property type="evidence" value="ECO:0007669"/>
    <property type="project" value="UniProtKB-KW"/>
</dbReference>
<dbReference type="SMART" id="SM00388">
    <property type="entry name" value="HisKA"/>
    <property type="match status" value="1"/>
</dbReference>
<evidence type="ECO:0000256" key="10">
    <source>
        <dbReference type="ARBA" id="ARBA00022840"/>
    </source>
</evidence>
<evidence type="ECO:0000313" key="17">
    <source>
        <dbReference type="EMBL" id="QAT63245.1"/>
    </source>
</evidence>
<evidence type="ECO:0000256" key="3">
    <source>
        <dbReference type="ARBA" id="ARBA00012438"/>
    </source>
</evidence>
<dbReference type="FunFam" id="3.30.565.10:FF:000006">
    <property type="entry name" value="Sensor histidine kinase WalK"/>
    <property type="match status" value="1"/>
</dbReference>
<dbReference type="EC" id="2.7.13.3" evidence="3"/>
<protein>
    <recommendedName>
        <fullName evidence="3">histidine kinase</fullName>
        <ecNumber evidence="3">2.7.13.3</ecNumber>
    </recommendedName>
</protein>
<evidence type="ECO:0000256" key="2">
    <source>
        <dbReference type="ARBA" id="ARBA00004651"/>
    </source>
</evidence>
<dbReference type="OrthoDB" id="2359336at2"/>
<dbReference type="SMART" id="SM00304">
    <property type="entry name" value="HAMP"/>
    <property type="match status" value="1"/>
</dbReference>
<dbReference type="InterPro" id="IPR003594">
    <property type="entry name" value="HATPase_dom"/>
</dbReference>
<evidence type="ECO:0000256" key="7">
    <source>
        <dbReference type="ARBA" id="ARBA00022692"/>
    </source>
</evidence>
<feature type="domain" description="HAMP" evidence="16">
    <location>
        <begin position="129"/>
        <end position="182"/>
    </location>
</feature>
<dbReference type="InterPro" id="IPR004358">
    <property type="entry name" value="Sig_transdc_His_kin-like_C"/>
</dbReference>
<keyword evidence="4" id="KW-1003">Cell membrane</keyword>
<dbReference type="Gene3D" id="1.10.287.130">
    <property type="match status" value="1"/>
</dbReference>
<dbReference type="PRINTS" id="PR00344">
    <property type="entry name" value="BCTRLSENSOR"/>
</dbReference>
<dbReference type="AlphaFoldDB" id="A0A410QH35"/>
<keyword evidence="13 14" id="KW-0472">Membrane</keyword>
<evidence type="ECO:0000259" key="16">
    <source>
        <dbReference type="PROSITE" id="PS50885"/>
    </source>
</evidence>
<dbReference type="FunFam" id="1.10.287.130:FF:000001">
    <property type="entry name" value="Two-component sensor histidine kinase"/>
    <property type="match status" value="1"/>
</dbReference>
<keyword evidence="8" id="KW-0547">Nucleotide-binding</keyword>
<feature type="transmembrane region" description="Helical" evidence="14">
    <location>
        <begin position="104"/>
        <end position="123"/>
    </location>
</feature>
<evidence type="ECO:0000256" key="1">
    <source>
        <dbReference type="ARBA" id="ARBA00000085"/>
    </source>
</evidence>
<dbReference type="KEGG" id="spoa:EQM13_17590"/>
<dbReference type="Pfam" id="PF00512">
    <property type="entry name" value="HisKA"/>
    <property type="match status" value="1"/>
</dbReference>
<evidence type="ECO:0000256" key="8">
    <source>
        <dbReference type="ARBA" id="ARBA00022741"/>
    </source>
</evidence>
<keyword evidence="5" id="KW-0597">Phosphoprotein</keyword>
<keyword evidence="10" id="KW-0067">ATP-binding</keyword>
<organism evidence="17 18">
    <name type="scientific">Acidilutibacter cellobiosedens</name>
    <dbReference type="NCBI Taxonomy" id="2507161"/>
    <lineage>
        <taxon>Bacteria</taxon>
        <taxon>Bacillati</taxon>
        <taxon>Bacillota</taxon>
        <taxon>Tissierellia</taxon>
        <taxon>Tissierellales</taxon>
        <taxon>Acidilutibacteraceae</taxon>
        <taxon>Acidilutibacter</taxon>
    </lineage>
</organism>
<dbReference type="CDD" id="cd06225">
    <property type="entry name" value="HAMP"/>
    <property type="match status" value="1"/>
</dbReference>
<comment type="catalytic activity">
    <reaction evidence="1">
        <text>ATP + protein L-histidine = ADP + protein N-phospho-L-histidine.</text>
        <dbReference type="EC" id="2.7.13.3"/>
    </reaction>
</comment>
<dbReference type="SUPFAM" id="SSF158472">
    <property type="entry name" value="HAMP domain-like"/>
    <property type="match status" value="1"/>
</dbReference>
<keyword evidence="12" id="KW-0902">Two-component regulatory system</keyword>
<dbReference type="PROSITE" id="PS50885">
    <property type="entry name" value="HAMP"/>
    <property type="match status" value="1"/>
</dbReference>
<evidence type="ECO:0000256" key="12">
    <source>
        <dbReference type="ARBA" id="ARBA00023012"/>
    </source>
</evidence>
<dbReference type="PANTHER" id="PTHR45528:SF1">
    <property type="entry name" value="SENSOR HISTIDINE KINASE CPXA"/>
    <property type="match status" value="1"/>
</dbReference>
<dbReference type="Gene3D" id="3.30.565.10">
    <property type="entry name" value="Histidine kinase-like ATPase, C-terminal domain"/>
    <property type="match status" value="1"/>
</dbReference>
<dbReference type="Pfam" id="PF00672">
    <property type="entry name" value="HAMP"/>
    <property type="match status" value="1"/>
</dbReference>
<comment type="subcellular location">
    <subcellularLocation>
        <location evidence="2">Cell membrane</location>
        <topology evidence="2">Multi-pass membrane protein</topology>
    </subcellularLocation>
</comment>
<accession>A0A410QH35</accession>
<dbReference type="InterPro" id="IPR036097">
    <property type="entry name" value="HisK_dim/P_sf"/>
</dbReference>
<feature type="transmembrane region" description="Helical" evidence="14">
    <location>
        <begin position="67"/>
        <end position="92"/>
    </location>
</feature>
<dbReference type="SMART" id="SM00387">
    <property type="entry name" value="HATPase_c"/>
    <property type="match status" value="1"/>
</dbReference>
<keyword evidence="7 14" id="KW-0812">Transmembrane</keyword>
<dbReference type="InterPro" id="IPR003660">
    <property type="entry name" value="HAMP_dom"/>
</dbReference>
<dbReference type="PROSITE" id="PS50109">
    <property type="entry name" value="HIS_KIN"/>
    <property type="match status" value="1"/>
</dbReference>
<dbReference type="GO" id="GO:0000155">
    <property type="term" value="F:phosphorelay sensor kinase activity"/>
    <property type="evidence" value="ECO:0007669"/>
    <property type="project" value="InterPro"/>
</dbReference>
<dbReference type="Gene3D" id="6.10.340.10">
    <property type="match status" value="1"/>
</dbReference>
<feature type="domain" description="Histidine kinase" evidence="15">
    <location>
        <begin position="190"/>
        <end position="405"/>
    </location>
</feature>
<keyword evidence="9 17" id="KW-0418">Kinase</keyword>
<proteinExistence type="predicted"/>